<dbReference type="Proteomes" id="UP000822688">
    <property type="component" value="Chromosome 2"/>
</dbReference>
<keyword evidence="2" id="KW-1185">Reference proteome</keyword>
<dbReference type="OrthoDB" id="38730at2759"/>
<organism evidence="1 2">
    <name type="scientific">Ceratodon purpureus</name>
    <name type="common">Fire moss</name>
    <name type="synonym">Dicranum purpureum</name>
    <dbReference type="NCBI Taxonomy" id="3225"/>
    <lineage>
        <taxon>Eukaryota</taxon>
        <taxon>Viridiplantae</taxon>
        <taxon>Streptophyta</taxon>
        <taxon>Embryophyta</taxon>
        <taxon>Bryophyta</taxon>
        <taxon>Bryophytina</taxon>
        <taxon>Bryopsida</taxon>
        <taxon>Dicranidae</taxon>
        <taxon>Pseudoditrichales</taxon>
        <taxon>Ditrichaceae</taxon>
        <taxon>Ceratodon</taxon>
    </lineage>
</organism>
<gene>
    <name evidence="1" type="ORF">KC19_2G245100</name>
</gene>
<dbReference type="PANTHER" id="PTHR34044">
    <property type="entry name" value="NUCLEAR PROTEIN"/>
    <property type="match status" value="1"/>
</dbReference>
<dbReference type="EMBL" id="CM026422">
    <property type="protein sequence ID" value="KAG0588467.1"/>
    <property type="molecule type" value="Genomic_DNA"/>
</dbReference>
<protein>
    <submittedName>
        <fullName evidence="1">Uncharacterized protein</fullName>
    </submittedName>
</protein>
<reference evidence="1" key="1">
    <citation type="submission" date="2020-06" db="EMBL/GenBank/DDBJ databases">
        <title>WGS assembly of Ceratodon purpureus strain R40.</title>
        <authorList>
            <person name="Carey S.B."/>
            <person name="Jenkins J."/>
            <person name="Shu S."/>
            <person name="Lovell J.T."/>
            <person name="Sreedasyam A."/>
            <person name="Maumus F."/>
            <person name="Tiley G.P."/>
            <person name="Fernandez-Pozo N."/>
            <person name="Barry K."/>
            <person name="Chen C."/>
            <person name="Wang M."/>
            <person name="Lipzen A."/>
            <person name="Daum C."/>
            <person name="Saski C.A."/>
            <person name="Payton A.C."/>
            <person name="Mcbreen J.C."/>
            <person name="Conrad R.E."/>
            <person name="Kollar L.M."/>
            <person name="Olsson S."/>
            <person name="Huttunen S."/>
            <person name="Landis J.B."/>
            <person name="Wickett N.J."/>
            <person name="Johnson M.G."/>
            <person name="Rensing S.A."/>
            <person name="Grimwood J."/>
            <person name="Schmutz J."/>
            <person name="Mcdaniel S.F."/>
        </authorList>
    </citation>
    <scope>NUCLEOTIDE SEQUENCE</scope>
    <source>
        <strain evidence="1">R40</strain>
    </source>
</reference>
<sequence length="320" mass="34630">MAALVSLPGTQFLTRLHPRAFAATKRTNSSTLWVSSRRVRATVEETQRIGAMATSEGDVIPGVVVGAGRVGQALERMGNGRDMVVKRGENVPEDSTGPIFVCTRNDVLGSIVDATPPSRREDLVFIQNGMLAPWLESKGLSQATQVLVYFAVAKLGDPPLDGKTDTNPEGLTAATGKWADATAARLHSAGLSCSVLDAEEFKKPMLEKLIWICAFMLVGARHPGATVGDVEKEHREEVADLINELAGAAGKEMGVEFDAGIVDRLCAYARSVAHFPTAVKEFEWRNGWFYEISKRALESGKEDPCPLHTAWLRELGVVKS</sequence>
<evidence type="ECO:0000313" key="1">
    <source>
        <dbReference type="EMBL" id="KAG0588467.1"/>
    </source>
</evidence>
<proteinExistence type="predicted"/>
<dbReference type="AlphaFoldDB" id="A0A8T0IYZ9"/>
<comment type="caution">
    <text evidence="1">The sequence shown here is derived from an EMBL/GenBank/DDBJ whole genome shotgun (WGS) entry which is preliminary data.</text>
</comment>
<name>A0A8T0IYZ9_CERPU</name>
<accession>A0A8T0IYZ9</accession>
<evidence type="ECO:0000313" key="2">
    <source>
        <dbReference type="Proteomes" id="UP000822688"/>
    </source>
</evidence>
<dbReference type="PANTHER" id="PTHR34044:SF1">
    <property type="entry name" value="NUCLEAR PROTEIN"/>
    <property type="match status" value="1"/>
</dbReference>